<protein>
    <submittedName>
        <fullName evidence="2">Uncharacterized protein</fullName>
    </submittedName>
</protein>
<dbReference type="EMBL" id="CAJSLV010000059">
    <property type="protein sequence ID" value="CAG6394858.1"/>
    <property type="molecule type" value="Genomic_DNA"/>
</dbReference>
<dbReference type="AlphaFoldDB" id="A0A9W4DRE8"/>
<reference evidence="2" key="1">
    <citation type="submission" date="2021-05" db="EMBL/GenBank/DDBJ databases">
        <authorList>
            <person name="Arsene-Ploetze F."/>
        </authorList>
    </citation>
    <scope>NUCLEOTIDE SEQUENCE</scope>
    <source>
        <strain evidence="2">DSM 42138</strain>
    </source>
</reference>
<comment type="caution">
    <text evidence="2">The sequence shown here is derived from an EMBL/GenBank/DDBJ whole genome shotgun (WGS) entry which is preliminary data.</text>
</comment>
<sequence length="95" mass="9771">MIAVADSGFASAADVHPVTGVGDEAYLLAPRSPGQTLGVLHGGVVLTLQITGYSQWNSSSESSADPGDPPKDPDLTHLRPAMATAMRHLMTSLAS</sequence>
<name>A0A9W4DRE8_9ACTN</name>
<feature type="region of interest" description="Disordered" evidence="1">
    <location>
        <begin position="56"/>
        <end position="77"/>
    </location>
</feature>
<organism evidence="2 3">
    <name type="scientific">Actinacidiphila cocklensis</name>
    <dbReference type="NCBI Taxonomy" id="887465"/>
    <lineage>
        <taxon>Bacteria</taxon>
        <taxon>Bacillati</taxon>
        <taxon>Actinomycetota</taxon>
        <taxon>Actinomycetes</taxon>
        <taxon>Kitasatosporales</taxon>
        <taxon>Streptomycetaceae</taxon>
        <taxon>Actinacidiphila</taxon>
    </lineage>
</organism>
<accession>A0A9W4DRE8</accession>
<gene>
    <name evidence="2" type="ORF">SCOCK_30091</name>
</gene>
<dbReference type="RefSeq" id="WP_251491648.1">
    <property type="nucleotide sequence ID" value="NZ_CAJSLV010000059.1"/>
</dbReference>
<feature type="compositionally biased region" description="Basic and acidic residues" evidence="1">
    <location>
        <begin position="68"/>
        <end position="77"/>
    </location>
</feature>
<evidence type="ECO:0000313" key="2">
    <source>
        <dbReference type="EMBL" id="CAG6394858.1"/>
    </source>
</evidence>
<dbReference type="Proteomes" id="UP001152519">
    <property type="component" value="Unassembled WGS sequence"/>
</dbReference>
<evidence type="ECO:0000256" key="1">
    <source>
        <dbReference type="SAM" id="MobiDB-lite"/>
    </source>
</evidence>
<evidence type="ECO:0000313" key="3">
    <source>
        <dbReference type="Proteomes" id="UP001152519"/>
    </source>
</evidence>
<proteinExistence type="predicted"/>
<keyword evidence="3" id="KW-1185">Reference proteome</keyword>